<dbReference type="Proteomes" id="UP001428817">
    <property type="component" value="Unassembled WGS sequence"/>
</dbReference>
<dbReference type="SUPFAM" id="SSF53474">
    <property type="entry name" value="alpha/beta-Hydrolases"/>
    <property type="match status" value="1"/>
</dbReference>
<dbReference type="PANTHER" id="PTHR46438">
    <property type="entry name" value="ALPHA/BETA-HYDROLASES SUPERFAMILY PROTEIN"/>
    <property type="match status" value="1"/>
</dbReference>
<evidence type="ECO:0000259" key="1">
    <source>
        <dbReference type="Pfam" id="PF00561"/>
    </source>
</evidence>
<dbReference type="Gene3D" id="3.40.50.1820">
    <property type="entry name" value="alpha/beta hydrolase"/>
    <property type="match status" value="1"/>
</dbReference>
<comment type="caution">
    <text evidence="2">The sequence shown here is derived from an EMBL/GenBank/DDBJ whole genome shotgun (WGS) entry which is preliminary data.</text>
</comment>
<keyword evidence="3" id="KW-1185">Reference proteome</keyword>
<sequence>MRPSSAGTSTLVDDARLAPLADAALLPPVDKSVPPWPGRQVSSGGVTLHVRETPGPDGETPAVYVHGLSGSGTNWTDLAAQLSPHARGLALDLPGFGHSRPLQSGHYTPAAHADAVLCFLAGMGRPVHLLGNSLGGATALRVAARRPELVRSLTLLAPAMPDRRPDPRRTSDPWLALAAIPWLRPRIARRLARVTPRQRVEQMISLCYGDPGVVAEHRIQEAILEAAERAELPWAGEALWQTTRGMIRGWFTGTSLWSVATRVTVPTLVLWGGRDRLVSPKLARRTVAALPNGRLHLLPDVGHVPQMERPDLVAQAVLGMWQAIDADRW</sequence>
<gene>
    <name evidence="2" type="ORF">GCM10023321_38980</name>
</gene>
<reference evidence="3" key="1">
    <citation type="journal article" date="2019" name="Int. J. Syst. Evol. Microbiol.">
        <title>The Global Catalogue of Microorganisms (GCM) 10K type strain sequencing project: providing services to taxonomists for standard genome sequencing and annotation.</title>
        <authorList>
            <consortium name="The Broad Institute Genomics Platform"/>
            <consortium name="The Broad Institute Genome Sequencing Center for Infectious Disease"/>
            <person name="Wu L."/>
            <person name="Ma J."/>
        </authorList>
    </citation>
    <scope>NUCLEOTIDE SEQUENCE [LARGE SCALE GENOMIC DNA]</scope>
    <source>
        <strain evidence="3">JCM 18303</strain>
    </source>
</reference>
<dbReference type="InterPro" id="IPR000073">
    <property type="entry name" value="AB_hydrolase_1"/>
</dbReference>
<dbReference type="InterPro" id="IPR029058">
    <property type="entry name" value="AB_hydrolase_fold"/>
</dbReference>
<keyword evidence="2" id="KW-0378">Hydrolase</keyword>
<dbReference type="PANTHER" id="PTHR46438:SF11">
    <property type="entry name" value="LIPASE-RELATED"/>
    <property type="match status" value="1"/>
</dbReference>
<organism evidence="2 3">
    <name type="scientific">Pseudonocardia eucalypti</name>
    <dbReference type="NCBI Taxonomy" id="648755"/>
    <lineage>
        <taxon>Bacteria</taxon>
        <taxon>Bacillati</taxon>
        <taxon>Actinomycetota</taxon>
        <taxon>Actinomycetes</taxon>
        <taxon>Pseudonocardiales</taxon>
        <taxon>Pseudonocardiaceae</taxon>
        <taxon>Pseudonocardia</taxon>
    </lineage>
</organism>
<protein>
    <submittedName>
        <fullName evidence="2">Alpha/beta fold hydrolase</fullName>
    </submittedName>
</protein>
<accession>A0ABP9Q8Y6</accession>
<dbReference type="Pfam" id="PF00561">
    <property type="entry name" value="Abhydrolase_1"/>
    <property type="match status" value="1"/>
</dbReference>
<feature type="domain" description="AB hydrolase-1" evidence="1">
    <location>
        <begin position="63"/>
        <end position="310"/>
    </location>
</feature>
<dbReference type="RefSeq" id="WP_185059034.1">
    <property type="nucleotide sequence ID" value="NZ_BAABJP010000015.1"/>
</dbReference>
<dbReference type="GO" id="GO:0016787">
    <property type="term" value="F:hydrolase activity"/>
    <property type="evidence" value="ECO:0007669"/>
    <property type="project" value="UniProtKB-KW"/>
</dbReference>
<dbReference type="EMBL" id="BAABJP010000015">
    <property type="protein sequence ID" value="GAA5158775.1"/>
    <property type="molecule type" value="Genomic_DNA"/>
</dbReference>
<name>A0ABP9Q8Y6_9PSEU</name>
<evidence type="ECO:0000313" key="3">
    <source>
        <dbReference type="Proteomes" id="UP001428817"/>
    </source>
</evidence>
<proteinExistence type="predicted"/>
<evidence type="ECO:0000313" key="2">
    <source>
        <dbReference type="EMBL" id="GAA5158775.1"/>
    </source>
</evidence>
<dbReference type="PRINTS" id="PR00111">
    <property type="entry name" value="ABHYDROLASE"/>
</dbReference>